<feature type="transmembrane region" description="Helical" evidence="1">
    <location>
        <begin position="178"/>
        <end position="200"/>
    </location>
</feature>
<evidence type="ECO:0000313" key="2">
    <source>
        <dbReference type="EMBL" id="XAN05933.1"/>
    </source>
</evidence>
<dbReference type="PANTHER" id="PTHR37305:SF1">
    <property type="entry name" value="MEMBRANE PROTEIN"/>
    <property type="match status" value="1"/>
</dbReference>
<feature type="transmembrane region" description="Helical" evidence="1">
    <location>
        <begin position="130"/>
        <end position="158"/>
    </location>
</feature>
<dbReference type="PANTHER" id="PTHR37305">
    <property type="entry name" value="INTEGRAL MEMBRANE PROTEIN-RELATED"/>
    <property type="match status" value="1"/>
</dbReference>
<keyword evidence="3" id="KW-1185">Reference proteome</keyword>
<accession>A0ABZ3FIV9</accession>
<dbReference type="Proteomes" id="UP001442841">
    <property type="component" value="Chromosome"/>
</dbReference>
<proteinExistence type="predicted"/>
<feature type="transmembrane region" description="Helical" evidence="1">
    <location>
        <begin position="36"/>
        <end position="58"/>
    </location>
</feature>
<gene>
    <name evidence="2" type="ORF">AADG42_00945</name>
</gene>
<keyword evidence="1" id="KW-1133">Transmembrane helix</keyword>
<feature type="transmembrane region" description="Helical" evidence="1">
    <location>
        <begin position="252"/>
        <end position="276"/>
    </location>
</feature>
<reference evidence="2 3" key="1">
    <citation type="submission" date="2024-04" db="EMBL/GenBank/DDBJ databases">
        <title>Isolation of an actinomycete strain from pig manure.</title>
        <authorList>
            <person name="Gong T."/>
            <person name="Yu Z."/>
            <person name="An M."/>
            <person name="Wei C."/>
            <person name="Yang W."/>
            <person name="Liu L."/>
        </authorList>
    </citation>
    <scope>NUCLEOTIDE SEQUENCE [LARGE SCALE GENOMIC DNA]</scope>
    <source>
        <strain evidence="2 3">ZF39</strain>
    </source>
</reference>
<keyword evidence="1" id="KW-0472">Membrane</keyword>
<dbReference type="RefSeq" id="WP_425307367.1">
    <property type="nucleotide sequence ID" value="NZ_CP154795.1"/>
</dbReference>
<feature type="transmembrane region" description="Helical" evidence="1">
    <location>
        <begin position="78"/>
        <end position="100"/>
    </location>
</feature>
<keyword evidence="1" id="KW-0812">Transmembrane</keyword>
<dbReference type="EMBL" id="CP154795">
    <property type="protein sequence ID" value="XAN05933.1"/>
    <property type="molecule type" value="Genomic_DNA"/>
</dbReference>
<evidence type="ECO:0000256" key="1">
    <source>
        <dbReference type="SAM" id="Phobius"/>
    </source>
</evidence>
<dbReference type="Pfam" id="PF12730">
    <property type="entry name" value="ABC2_membrane_4"/>
    <property type="match status" value="1"/>
</dbReference>
<sequence>MNQQVERVETAPEKTTTALPLRHELRRQLGRARTKWLFALILILPPVFVGAFAIGRSTSTDAGATSFIDLATLSAPNFAFFTLIVSADLLLGIVAAMFLGDSVPTEANWKSLRYLLTAPVPRGRLLTSKLVVGAGLTLAAIVLLALWALAVGAVAYGIEPYRGLTGATLTWPELWPRLAGTVVFLFIGVLQIGALAFFLGARTDAPLAAVGGAILIVIVAAILDSLSSLGALRNGLPMHYARAWMDLFAHEISWTNLARGVAWSLLYTVIFAGLGVRRFVRADVVS</sequence>
<protein>
    <submittedName>
        <fullName evidence="2">ABC transporter permease subunit</fullName>
    </submittedName>
</protein>
<organism evidence="2 3">
    <name type="scientific">Ammonicoccus fulvus</name>
    <dbReference type="NCBI Taxonomy" id="3138240"/>
    <lineage>
        <taxon>Bacteria</taxon>
        <taxon>Bacillati</taxon>
        <taxon>Actinomycetota</taxon>
        <taxon>Actinomycetes</taxon>
        <taxon>Propionibacteriales</taxon>
        <taxon>Propionibacteriaceae</taxon>
        <taxon>Ammonicoccus</taxon>
    </lineage>
</organism>
<evidence type="ECO:0000313" key="3">
    <source>
        <dbReference type="Proteomes" id="UP001442841"/>
    </source>
</evidence>
<feature type="transmembrane region" description="Helical" evidence="1">
    <location>
        <begin position="207"/>
        <end position="232"/>
    </location>
</feature>
<name>A0ABZ3FIV9_9ACTN</name>